<dbReference type="EMBL" id="JARBJD010000153">
    <property type="protein sequence ID" value="KAK2949618.1"/>
    <property type="molecule type" value="Genomic_DNA"/>
</dbReference>
<dbReference type="Pfam" id="PF00076">
    <property type="entry name" value="RRM_1"/>
    <property type="match status" value="2"/>
</dbReference>
<dbReference type="InterPro" id="IPR035979">
    <property type="entry name" value="RBD_domain_sf"/>
</dbReference>
<feature type="compositionally biased region" description="Polar residues" evidence="4">
    <location>
        <begin position="426"/>
        <end position="442"/>
    </location>
</feature>
<organism evidence="6 7">
    <name type="scientific">Blattamonas nauphoetae</name>
    <dbReference type="NCBI Taxonomy" id="2049346"/>
    <lineage>
        <taxon>Eukaryota</taxon>
        <taxon>Metamonada</taxon>
        <taxon>Preaxostyla</taxon>
        <taxon>Oxymonadida</taxon>
        <taxon>Blattamonas</taxon>
    </lineage>
</organism>
<dbReference type="InterPro" id="IPR012677">
    <property type="entry name" value="Nucleotide-bd_a/b_plait_sf"/>
</dbReference>
<evidence type="ECO:0000256" key="4">
    <source>
        <dbReference type="SAM" id="MobiDB-lite"/>
    </source>
</evidence>
<dbReference type="PROSITE" id="PS50102">
    <property type="entry name" value="RRM"/>
    <property type="match status" value="2"/>
</dbReference>
<dbReference type="SMART" id="SM00360">
    <property type="entry name" value="RRM"/>
    <property type="match status" value="2"/>
</dbReference>
<keyword evidence="2 3" id="KW-0694">RNA-binding</keyword>
<evidence type="ECO:0000256" key="3">
    <source>
        <dbReference type="PROSITE-ProRule" id="PRU00176"/>
    </source>
</evidence>
<evidence type="ECO:0000256" key="1">
    <source>
        <dbReference type="ARBA" id="ARBA00022737"/>
    </source>
</evidence>
<feature type="compositionally biased region" description="Polar residues" evidence="4">
    <location>
        <begin position="474"/>
        <end position="489"/>
    </location>
</feature>
<feature type="domain" description="RRM" evidence="5">
    <location>
        <begin position="102"/>
        <end position="183"/>
    </location>
</feature>
<keyword evidence="1" id="KW-0677">Repeat</keyword>
<feature type="domain" description="RRM" evidence="5">
    <location>
        <begin position="14"/>
        <end position="92"/>
    </location>
</feature>
<feature type="compositionally biased region" description="Polar residues" evidence="4">
    <location>
        <begin position="500"/>
        <end position="523"/>
    </location>
</feature>
<proteinExistence type="predicted"/>
<dbReference type="InterPro" id="IPR000504">
    <property type="entry name" value="RRM_dom"/>
</dbReference>
<dbReference type="InterPro" id="IPR002343">
    <property type="entry name" value="Hud_Sxl_RNA"/>
</dbReference>
<evidence type="ECO:0000256" key="2">
    <source>
        <dbReference type="ARBA" id="ARBA00022884"/>
    </source>
</evidence>
<dbReference type="Proteomes" id="UP001281761">
    <property type="component" value="Unassembled WGS sequence"/>
</dbReference>
<dbReference type="SUPFAM" id="SSF54928">
    <property type="entry name" value="RNA-binding domain, RBD"/>
    <property type="match status" value="1"/>
</dbReference>
<name>A0ABQ9XAW5_9EUKA</name>
<reference evidence="6 7" key="1">
    <citation type="journal article" date="2022" name="bioRxiv">
        <title>Genomics of Preaxostyla Flagellates Illuminates Evolutionary Transitions and the Path Towards Mitochondrial Loss.</title>
        <authorList>
            <person name="Novak L.V.F."/>
            <person name="Treitli S.C."/>
            <person name="Pyrih J."/>
            <person name="Halakuc P."/>
            <person name="Pipaliya S.V."/>
            <person name="Vacek V."/>
            <person name="Brzon O."/>
            <person name="Soukal P."/>
            <person name="Eme L."/>
            <person name="Dacks J.B."/>
            <person name="Karnkowska A."/>
            <person name="Elias M."/>
            <person name="Hampl V."/>
        </authorList>
    </citation>
    <scope>NUCLEOTIDE SEQUENCE [LARGE SCALE GENOMIC DNA]</scope>
    <source>
        <strain evidence="6">NAU3</strain>
        <tissue evidence="6">Gut</tissue>
    </source>
</reference>
<dbReference type="PANTHER" id="PTHR24012">
    <property type="entry name" value="RNA BINDING PROTEIN"/>
    <property type="match status" value="1"/>
</dbReference>
<dbReference type="Gene3D" id="3.30.70.330">
    <property type="match status" value="2"/>
</dbReference>
<evidence type="ECO:0000313" key="7">
    <source>
        <dbReference type="Proteomes" id="UP001281761"/>
    </source>
</evidence>
<evidence type="ECO:0000259" key="5">
    <source>
        <dbReference type="PROSITE" id="PS50102"/>
    </source>
</evidence>
<feature type="compositionally biased region" description="Basic and acidic residues" evidence="4">
    <location>
        <begin position="462"/>
        <end position="473"/>
    </location>
</feature>
<keyword evidence="7" id="KW-1185">Reference proteome</keyword>
<accession>A0ABQ9XAW5</accession>
<comment type="caution">
    <text evidence="6">The sequence shown here is derived from an EMBL/GenBank/DDBJ whole genome shotgun (WGS) entry which is preliminary data.</text>
</comment>
<sequence>MLKPQHQGGDCDECNIFVNYLPQRITDKDLEELFSPFGQILSAKIMVNHLNGASMGFGFVRFSSKESANMAIKKMQNYKIGTKHLLVKHSNSSMKKPVTDPDQIVVRFLPPHANPDYVRNIFSRFGIVQSVHVTPQIKYQPSGPKLAYVHFKSSESAAQAMYEMKDTIPPHGTQPLSIQFTSQQTPQPTTAKDPIRQFSSLSLPPPFQPQMSRPPLLPTNHILETPSHPPPLLVSPRQTRSDSPPMEAVDQLSIHSSIRFEQPISDHSISNLEPVSPQFADGIPEEYAGMVSESILFESPLFSSYEMNPLTPSYSYQSTSNLGHSSFLTPVRTEPICPSQPLLSPPSTKTPLRLFSSNSVQSPERRGHDLGPMMTPLNLHTPNRPSFTPLYHMDPIASRGHPDLVFDQGIDAYEQMLTYGMNHFQSTPQQTKHSAQSSSRFTLSPPDEQYTSSSGFNDDFLDFDRVPESREEQPNPQTTEPSSHNSSIFSEEEHVEPSASFCTSWAPSTNPQKHNYRNRVQNRPSRKQRQPLSPNGLDSLKRFAQTTPPLLNDHGYD</sequence>
<dbReference type="PRINTS" id="PR00961">
    <property type="entry name" value="HUDSXLRNA"/>
</dbReference>
<dbReference type="CDD" id="cd00590">
    <property type="entry name" value="RRM_SF"/>
    <property type="match status" value="1"/>
</dbReference>
<feature type="region of interest" description="Disordered" evidence="4">
    <location>
        <begin position="426"/>
        <end position="557"/>
    </location>
</feature>
<evidence type="ECO:0000313" key="6">
    <source>
        <dbReference type="EMBL" id="KAK2949618.1"/>
    </source>
</evidence>
<gene>
    <name evidence="6" type="ORF">BLNAU_15478</name>
</gene>
<feature type="region of interest" description="Disordered" evidence="4">
    <location>
        <begin position="226"/>
        <end position="245"/>
    </location>
</feature>
<protein>
    <submittedName>
        <fullName evidence="6">Sex-lethal like protein</fullName>
    </submittedName>
</protein>